<keyword evidence="6 13" id="KW-1278">Translocase</keyword>
<evidence type="ECO:0000256" key="5">
    <source>
        <dbReference type="ARBA" id="ARBA00022957"/>
    </source>
</evidence>
<dbReference type="GO" id="GO:0048038">
    <property type="term" value="F:quinone binding"/>
    <property type="evidence" value="ECO:0007669"/>
    <property type="project" value="UniProtKB-KW"/>
</dbReference>
<comment type="subcellular location">
    <subcellularLocation>
        <location evidence="13">Cellular thylakoid membrane</location>
        <topology evidence="13">Multi-pass membrane protein</topology>
    </subcellularLocation>
    <subcellularLocation>
        <location evidence="1">Membrane</location>
        <topology evidence="1">Multi-pass membrane protein</topology>
    </subcellularLocation>
</comment>
<dbReference type="RefSeq" id="WP_172353483.1">
    <property type="nucleotide sequence ID" value="NZ_CP053661.1"/>
</dbReference>
<keyword evidence="4 13" id="KW-0521">NADP</keyword>
<organism evidence="14 15">
    <name type="scientific">Thermoleptolyngbya sichuanensis A183</name>
    <dbReference type="NCBI Taxonomy" id="2737172"/>
    <lineage>
        <taxon>Bacteria</taxon>
        <taxon>Bacillati</taxon>
        <taxon>Cyanobacteriota</taxon>
        <taxon>Cyanophyceae</taxon>
        <taxon>Oculatellales</taxon>
        <taxon>Oculatellaceae</taxon>
        <taxon>Thermoleptolyngbya</taxon>
        <taxon>Thermoleptolyngbya sichuanensis</taxon>
    </lineage>
</organism>
<evidence type="ECO:0000256" key="8">
    <source>
        <dbReference type="ARBA" id="ARBA00023027"/>
    </source>
</evidence>
<protein>
    <recommendedName>
        <fullName evidence="13">NAD(P)H-quinone oxidoreductase subunit L</fullName>
        <ecNumber evidence="13">7.1.1.-</ecNumber>
    </recommendedName>
    <alternativeName>
        <fullName evidence="13">NAD(P)H dehydrogenase I subunit L</fullName>
        <shortName evidence="13">NDH-1 subunit L</shortName>
        <shortName evidence="13">NDH-L</shortName>
    </alternativeName>
</protein>
<keyword evidence="10 13" id="KW-0472">Membrane</keyword>
<dbReference type="EMBL" id="CP053661">
    <property type="protein sequence ID" value="QKD81066.1"/>
    <property type="molecule type" value="Genomic_DNA"/>
</dbReference>
<evidence type="ECO:0000256" key="12">
    <source>
        <dbReference type="ARBA" id="ARBA00048026"/>
    </source>
</evidence>
<name>A0A6M8BAJ0_9CYAN</name>
<dbReference type="GO" id="GO:0016655">
    <property type="term" value="F:oxidoreductase activity, acting on NAD(P)H, quinone or similar compound as acceptor"/>
    <property type="evidence" value="ECO:0007669"/>
    <property type="project" value="UniProtKB-UniRule"/>
</dbReference>
<feature type="transmembrane region" description="Helical" evidence="13">
    <location>
        <begin position="12"/>
        <end position="35"/>
    </location>
</feature>
<dbReference type="GO" id="GO:0031676">
    <property type="term" value="C:plasma membrane-derived thylakoid membrane"/>
    <property type="evidence" value="ECO:0007669"/>
    <property type="project" value="UniProtKB-SubCell"/>
</dbReference>
<sequence length="78" mass="9021">MLTISDSLPLVPLLYVALAGAYLLALPLLTMLYLKQRWYTAGSIERLLLYFLVFFLFPGLLLISPFLNFRPEKRQLET</sequence>
<dbReference type="Proteomes" id="UP000505210">
    <property type="component" value="Chromosome"/>
</dbReference>
<evidence type="ECO:0000256" key="10">
    <source>
        <dbReference type="ARBA" id="ARBA00023136"/>
    </source>
</evidence>
<gene>
    <name evidence="13 14" type="primary">ndhL</name>
    <name evidence="14" type="ORF">HPC62_01770</name>
</gene>
<evidence type="ECO:0000313" key="15">
    <source>
        <dbReference type="Proteomes" id="UP000505210"/>
    </source>
</evidence>
<keyword evidence="15" id="KW-1185">Reference proteome</keyword>
<evidence type="ECO:0000256" key="13">
    <source>
        <dbReference type="HAMAP-Rule" id="MF_01355"/>
    </source>
</evidence>
<comment type="catalytic activity">
    <reaction evidence="12 13">
        <text>a plastoquinone + NADH + (n+1) H(+)(in) = a plastoquinol + NAD(+) + n H(+)(out)</text>
        <dbReference type="Rhea" id="RHEA:42608"/>
        <dbReference type="Rhea" id="RHEA-COMP:9561"/>
        <dbReference type="Rhea" id="RHEA-COMP:9562"/>
        <dbReference type="ChEBI" id="CHEBI:15378"/>
        <dbReference type="ChEBI" id="CHEBI:17757"/>
        <dbReference type="ChEBI" id="CHEBI:57540"/>
        <dbReference type="ChEBI" id="CHEBI:57945"/>
        <dbReference type="ChEBI" id="CHEBI:62192"/>
    </reaction>
</comment>
<dbReference type="HAMAP" id="MF_01355">
    <property type="entry name" value="NDH1_NDH1L"/>
    <property type="match status" value="1"/>
</dbReference>
<dbReference type="PANTHER" id="PTHR36727">
    <property type="entry name" value="NAD(P)H-QUINONE OXIDOREDUCTASE SUBUNIT L, CHLOROPLASTIC"/>
    <property type="match status" value="1"/>
</dbReference>
<keyword evidence="13" id="KW-0813">Transport</keyword>
<dbReference type="Pfam" id="PF10716">
    <property type="entry name" value="NdhL"/>
    <property type="match status" value="1"/>
</dbReference>
<dbReference type="AlphaFoldDB" id="A0A6M8BAJ0"/>
<keyword evidence="7 13" id="KW-1133">Transmembrane helix</keyword>
<comment type="function">
    <text evidence="13">NDH-1 shuttles electrons from an unknown electron donor, via FMN and iron-sulfur (Fe-S) centers, to quinones in the respiratory and/or the photosynthetic chain. The immediate electron acceptor for the enzyme in this species is believed to be plastoquinone. Couples the redox reaction to proton translocation, and thus conserves the redox energy in a proton gradient. Cyanobacterial NDH-1 also plays a role in inorganic carbon-concentration.</text>
</comment>
<evidence type="ECO:0000256" key="3">
    <source>
        <dbReference type="ARBA" id="ARBA00022719"/>
    </source>
</evidence>
<comment type="catalytic activity">
    <reaction evidence="11 13">
        <text>a plastoquinone + NADPH + (n+1) H(+)(in) = a plastoquinol + NADP(+) + n H(+)(out)</text>
        <dbReference type="Rhea" id="RHEA:42612"/>
        <dbReference type="Rhea" id="RHEA-COMP:9561"/>
        <dbReference type="Rhea" id="RHEA-COMP:9562"/>
        <dbReference type="ChEBI" id="CHEBI:15378"/>
        <dbReference type="ChEBI" id="CHEBI:17757"/>
        <dbReference type="ChEBI" id="CHEBI:57783"/>
        <dbReference type="ChEBI" id="CHEBI:58349"/>
        <dbReference type="ChEBI" id="CHEBI:62192"/>
    </reaction>
</comment>
<dbReference type="PANTHER" id="PTHR36727:SF2">
    <property type="entry name" value="NAD(P)H-QUINONE OXIDOREDUCTASE SUBUNIT L, CHLOROPLASTIC"/>
    <property type="match status" value="1"/>
</dbReference>
<reference evidence="14 15" key="1">
    <citation type="submission" date="2020-05" db="EMBL/GenBank/DDBJ databases">
        <title>Complete genome sequence of of a novel Thermoleptolyngbya strain isolated from hot springs of Ganzi, Sichuan China.</title>
        <authorList>
            <person name="Tang J."/>
            <person name="Daroch M."/>
            <person name="Li L."/>
            <person name="Waleron K."/>
            <person name="Waleron M."/>
            <person name="Waleron M."/>
        </authorList>
    </citation>
    <scope>NUCLEOTIDE SEQUENCE [LARGE SCALE GENOMIC DNA]</scope>
    <source>
        <strain evidence="14 15">PKUAC-SCTA183</strain>
    </source>
</reference>
<accession>A0A6M8BAJ0</accession>
<dbReference type="EC" id="7.1.1.-" evidence="13"/>
<evidence type="ECO:0000256" key="6">
    <source>
        <dbReference type="ARBA" id="ARBA00022967"/>
    </source>
</evidence>
<proteinExistence type="inferred from homology"/>
<evidence type="ECO:0000256" key="1">
    <source>
        <dbReference type="ARBA" id="ARBA00004141"/>
    </source>
</evidence>
<evidence type="ECO:0000256" key="4">
    <source>
        <dbReference type="ARBA" id="ARBA00022857"/>
    </source>
</evidence>
<keyword evidence="2 13" id="KW-0812">Transmembrane</keyword>
<evidence type="ECO:0000256" key="7">
    <source>
        <dbReference type="ARBA" id="ARBA00022989"/>
    </source>
</evidence>
<evidence type="ECO:0000313" key="14">
    <source>
        <dbReference type="EMBL" id="QKD81066.1"/>
    </source>
</evidence>
<keyword evidence="5 13" id="KW-0618">Plastoquinone</keyword>
<dbReference type="InterPro" id="IPR019654">
    <property type="entry name" value="NADH-quinone_OxRdatse_su_L"/>
</dbReference>
<dbReference type="KEGG" id="theu:HPC62_01770"/>
<feature type="transmembrane region" description="Helical" evidence="13">
    <location>
        <begin position="47"/>
        <end position="67"/>
    </location>
</feature>
<keyword evidence="9 13" id="KW-0793">Thylakoid</keyword>
<comment type="subunit">
    <text evidence="13">NDH-1 can be composed of about 15 different subunits; different subcomplexes with different compositions have been identified which probably have different functions.</text>
</comment>
<keyword evidence="8 13" id="KW-0520">NAD</keyword>
<keyword evidence="3 13" id="KW-0874">Quinone</keyword>
<evidence type="ECO:0000256" key="2">
    <source>
        <dbReference type="ARBA" id="ARBA00022692"/>
    </source>
</evidence>
<comment type="similarity">
    <text evidence="13">Belongs to the complex I NdhL subunit family.</text>
</comment>
<evidence type="ECO:0000256" key="9">
    <source>
        <dbReference type="ARBA" id="ARBA00023078"/>
    </source>
</evidence>
<evidence type="ECO:0000256" key="11">
    <source>
        <dbReference type="ARBA" id="ARBA00047726"/>
    </source>
</evidence>